<gene>
    <name evidence="2" type="ORF">ElyMa_000057200</name>
</gene>
<reference evidence="2 3" key="1">
    <citation type="journal article" date="2021" name="Elife">
        <title>Chloroplast acquisition without the gene transfer in kleptoplastic sea slugs, Plakobranchus ocellatus.</title>
        <authorList>
            <person name="Maeda T."/>
            <person name="Takahashi S."/>
            <person name="Yoshida T."/>
            <person name="Shimamura S."/>
            <person name="Takaki Y."/>
            <person name="Nagai Y."/>
            <person name="Toyoda A."/>
            <person name="Suzuki Y."/>
            <person name="Arimoto A."/>
            <person name="Ishii H."/>
            <person name="Satoh N."/>
            <person name="Nishiyama T."/>
            <person name="Hasebe M."/>
            <person name="Maruyama T."/>
            <person name="Minagawa J."/>
            <person name="Obokata J."/>
            <person name="Shigenobu S."/>
        </authorList>
    </citation>
    <scope>NUCLEOTIDE SEQUENCE [LARGE SCALE GENOMIC DNA]</scope>
</reference>
<evidence type="ECO:0000256" key="1">
    <source>
        <dbReference type="SAM" id="MobiDB-lite"/>
    </source>
</evidence>
<comment type="caution">
    <text evidence="2">The sequence shown here is derived from an EMBL/GenBank/DDBJ whole genome shotgun (WGS) entry which is preliminary data.</text>
</comment>
<evidence type="ECO:0000313" key="3">
    <source>
        <dbReference type="Proteomes" id="UP000762676"/>
    </source>
</evidence>
<feature type="region of interest" description="Disordered" evidence="1">
    <location>
        <begin position="37"/>
        <end position="69"/>
    </location>
</feature>
<sequence length="94" mass="10219">MKLEWPRQLTVHPGYLAERAPCQQQLAVCIISSANLLSPTPPPNTHSHRQVTLPNPHPPPPGQGGSLFAQSLSLYARGFESDARDPQSTTLVRG</sequence>
<name>A0AAV4EG16_9GAST</name>
<proteinExistence type="predicted"/>
<dbReference type="Proteomes" id="UP000762676">
    <property type="component" value="Unassembled WGS sequence"/>
</dbReference>
<accession>A0AAV4EG16</accession>
<keyword evidence="3" id="KW-1185">Reference proteome</keyword>
<dbReference type="EMBL" id="BMAT01000100">
    <property type="protein sequence ID" value="GFR59595.1"/>
    <property type="molecule type" value="Genomic_DNA"/>
</dbReference>
<protein>
    <submittedName>
        <fullName evidence="2">Uncharacterized protein</fullName>
    </submittedName>
</protein>
<dbReference type="AlphaFoldDB" id="A0AAV4EG16"/>
<organism evidence="2 3">
    <name type="scientific">Elysia marginata</name>
    <dbReference type="NCBI Taxonomy" id="1093978"/>
    <lineage>
        <taxon>Eukaryota</taxon>
        <taxon>Metazoa</taxon>
        <taxon>Spiralia</taxon>
        <taxon>Lophotrochozoa</taxon>
        <taxon>Mollusca</taxon>
        <taxon>Gastropoda</taxon>
        <taxon>Heterobranchia</taxon>
        <taxon>Euthyneura</taxon>
        <taxon>Panpulmonata</taxon>
        <taxon>Sacoglossa</taxon>
        <taxon>Placobranchoidea</taxon>
        <taxon>Plakobranchidae</taxon>
        <taxon>Elysia</taxon>
    </lineage>
</organism>
<evidence type="ECO:0000313" key="2">
    <source>
        <dbReference type="EMBL" id="GFR59595.1"/>
    </source>
</evidence>